<comment type="similarity">
    <text evidence="4">Belongs to the FliW family.</text>
</comment>
<reference evidence="5 6" key="1">
    <citation type="submission" date="2014-01" db="EMBL/GenBank/DDBJ databases">
        <title>Actinotalea ferrariae CF5-4.</title>
        <authorList>
            <person name="Chen F."/>
            <person name="Li Y."/>
            <person name="Wang G."/>
        </authorList>
    </citation>
    <scope>NUCLEOTIDE SEQUENCE [LARGE SCALE GENOMIC DNA]</scope>
    <source>
        <strain evidence="5 6">CF5-4</strain>
    </source>
</reference>
<dbReference type="AlphaFoldDB" id="A0A021VV37"/>
<evidence type="ECO:0000313" key="5">
    <source>
        <dbReference type="EMBL" id="EYR65064.1"/>
    </source>
</evidence>
<keyword evidence="5" id="KW-0966">Cell projection</keyword>
<dbReference type="InterPro" id="IPR024046">
    <property type="entry name" value="Flagellar_assmbl_FliW_dom_sf"/>
</dbReference>
<dbReference type="InterPro" id="IPR003775">
    <property type="entry name" value="Flagellar_assembly_factor_FliW"/>
</dbReference>
<name>A0A021VV37_9CELL</name>
<accession>A0A021VV37</accession>
<keyword evidence="3 4" id="KW-0810">Translation regulation</keyword>
<dbReference type="PANTHER" id="PTHR39190:SF1">
    <property type="entry name" value="FLAGELLAR ASSEMBLY FACTOR FLIW"/>
    <property type="match status" value="1"/>
</dbReference>
<dbReference type="Pfam" id="PF02623">
    <property type="entry name" value="FliW"/>
    <property type="match status" value="1"/>
</dbReference>
<evidence type="ECO:0000313" key="6">
    <source>
        <dbReference type="Proteomes" id="UP000019753"/>
    </source>
</evidence>
<keyword evidence="6" id="KW-1185">Reference proteome</keyword>
<dbReference type="Proteomes" id="UP000019753">
    <property type="component" value="Unassembled WGS sequence"/>
</dbReference>
<proteinExistence type="inferred from homology"/>
<protein>
    <recommendedName>
        <fullName evidence="4">Flagellar assembly factor FliW</fullName>
    </recommendedName>
</protein>
<dbReference type="RefSeq" id="WP_034221528.1">
    <property type="nucleotide sequence ID" value="NZ_AXCW01000005.1"/>
</dbReference>
<evidence type="ECO:0000256" key="1">
    <source>
        <dbReference type="ARBA" id="ARBA00022490"/>
    </source>
</evidence>
<dbReference type="GO" id="GO:0005737">
    <property type="term" value="C:cytoplasm"/>
    <property type="evidence" value="ECO:0007669"/>
    <property type="project" value="UniProtKB-SubCell"/>
</dbReference>
<evidence type="ECO:0000256" key="4">
    <source>
        <dbReference type="HAMAP-Rule" id="MF_01185"/>
    </source>
</evidence>
<dbReference type="SUPFAM" id="SSF141457">
    <property type="entry name" value="BH3618-like"/>
    <property type="match status" value="1"/>
</dbReference>
<organism evidence="5 6">
    <name type="scientific">Actinotalea ferrariae CF5-4</name>
    <dbReference type="NCBI Taxonomy" id="948458"/>
    <lineage>
        <taxon>Bacteria</taxon>
        <taxon>Bacillati</taxon>
        <taxon>Actinomycetota</taxon>
        <taxon>Actinomycetes</taxon>
        <taxon>Micrococcales</taxon>
        <taxon>Cellulomonadaceae</taxon>
        <taxon>Actinotalea</taxon>
    </lineage>
</organism>
<comment type="function">
    <text evidence="4">Acts as an anti-CsrA protein, binds CsrA and prevents it from repressing translation of its target genes, one of which is flagellin. Binds to flagellin and participates in the assembly of the flagellum.</text>
</comment>
<comment type="subunit">
    <text evidence="4">Interacts with translational regulator CsrA and flagellin(s).</text>
</comment>
<sequence>MSVLVSVATTTGRDVPERLEFAAPPPGMLDLRRFTLSPLDDVGFLFALRSDDDPGVRLFVVPPLPYFPQYAPRLDAETLGTLGVGDAGDGETEPVLLVVVHPGQDGMPPTANLLAPVVVNPTTGAALQVVLDSDEWPLRAPLGAQESAA</sequence>
<comment type="subcellular location">
    <subcellularLocation>
        <location evidence="4">Cytoplasm</location>
    </subcellularLocation>
</comment>
<evidence type="ECO:0000256" key="3">
    <source>
        <dbReference type="ARBA" id="ARBA00022845"/>
    </source>
</evidence>
<dbReference type="GO" id="GO:0006417">
    <property type="term" value="P:regulation of translation"/>
    <property type="evidence" value="ECO:0007669"/>
    <property type="project" value="UniProtKB-KW"/>
</dbReference>
<dbReference type="Gene3D" id="2.30.290.10">
    <property type="entry name" value="BH3618-like"/>
    <property type="match status" value="1"/>
</dbReference>
<keyword evidence="5" id="KW-0282">Flagellum</keyword>
<dbReference type="EMBL" id="AXCW01000005">
    <property type="protein sequence ID" value="EYR65064.1"/>
    <property type="molecule type" value="Genomic_DNA"/>
</dbReference>
<keyword evidence="1 4" id="KW-0963">Cytoplasm</keyword>
<gene>
    <name evidence="4" type="primary">fliW</name>
    <name evidence="5" type="ORF">N866_15185</name>
</gene>
<dbReference type="GO" id="GO:0044780">
    <property type="term" value="P:bacterial-type flagellum assembly"/>
    <property type="evidence" value="ECO:0007669"/>
    <property type="project" value="UniProtKB-UniRule"/>
</dbReference>
<keyword evidence="2 4" id="KW-1005">Bacterial flagellum biogenesis</keyword>
<evidence type="ECO:0000256" key="2">
    <source>
        <dbReference type="ARBA" id="ARBA00022795"/>
    </source>
</evidence>
<keyword evidence="5" id="KW-0969">Cilium</keyword>
<dbReference type="HAMAP" id="MF_01185">
    <property type="entry name" value="FliW"/>
    <property type="match status" value="1"/>
</dbReference>
<dbReference type="OrthoDB" id="3268119at2"/>
<dbReference type="PANTHER" id="PTHR39190">
    <property type="entry name" value="FLAGELLAR ASSEMBLY FACTOR FLIW"/>
    <property type="match status" value="1"/>
</dbReference>
<comment type="caution">
    <text evidence="5">The sequence shown here is derived from an EMBL/GenBank/DDBJ whole genome shotgun (WGS) entry which is preliminary data.</text>
</comment>
<keyword evidence="4" id="KW-0143">Chaperone</keyword>